<dbReference type="SUPFAM" id="SSF51735">
    <property type="entry name" value="NAD(P)-binding Rossmann-fold domains"/>
    <property type="match status" value="1"/>
</dbReference>
<accession>A0A077QXK1</accession>
<evidence type="ECO:0000256" key="2">
    <source>
        <dbReference type="ARBA" id="ARBA00023445"/>
    </source>
</evidence>
<reference evidence="4" key="1">
    <citation type="journal article" date="2014" name="Genome Biol. Evol.">
        <title>Gene Loss Rather Than Gene Gain Is Associated with a Host Jump from Monocots to Dicots in the Smut Fungus Melanopsichium pennsylvanicum.</title>
        <authorList>
            <person name="Sharma R."/>
            <person name="Mishra B."/>
            <person name="Runge F."/>
            <person name="Thines M."/>
        </authorList>
    </citation>
    <scope>NUCLEOTIDE SEQUENCE</scope>
    <source>
        <strain evidence="4">4</strain>
    </source>
</reference>
<dbReference type="PANTHER" id="PTHR10366:SF564">
    <property type="entry name" value="STEROL-4-ALPHA-CARBOXYLATE 3-DEHYDROGENASE, DECARBOXYLATING"/>
    <property type="match status" value="1"/>
</dbReference>
<keyword evidence="1" id="KW-0560">Oxidoreductase</keyword>
<dbReference type="Gene3D" id="3.40.50.720">
    <property type="entry name" value="NAD(P)-binding Rossmann-like Domain"/>
    <property type="match status" value="1"/>
</dbReference>
<dbReference type="AlphaFoldDB" id="A0A077QXK1"/>
<comment type="similarity">
    <text evidence="2">Belongs to the NAD(P)-dependent epimerase/dehydratase family. Dihydroflavonol-4-reductase subfamily.</text>
</comment>
<dbReference type="GO" id="GO:0016616">
    <property type="term" value="F:oxidoreductase activity, acting on the CH-OH group of donors, NAD or NADP as acceptor"/>
    <property type="evidence" value="ECO:0007669"/>
    <property type="project" value="TreeGrafter"/>
</dbReference>
<evidence type="ECO:0000259" key="3">
    <source>
        <dbReference type="Pfam" id="PF01370"/>
    </source>
</evidence>
<name>A0A077QXK1_9BASI</name>
<organism evidence="4">
    <name type="scientific">Melanopsichium pennsylvanicum 4</name>
    <dbReference type="NCBI Taxonomy" id="1398559"/>
    <lineage>
        <taxon>Eukaryota</taxon>
        <taxon>Fungi</taxon>
        <taxon>Dikarya</taxon>
        <taxon>Basidiomycota</taxon>
        <taxon>Ustilaginomycotina</taxon>
        <taxon>Ustilaginomycetes</taxon>
        <taxon>Ustilaginales</taxon>
        <taxon>Ustilaginaceae</taxon>
        <taxon>Melanopsichium</taxon>
    </lineage>
</organism>
<evidence type="ECO:0000256" key="1">
    <source>
        <dbReference type="ARBA" id="ARBA00023002"/>
    </source>
</evidence>
<protein>
    <recommendedName>
        <fullName evidence="3">NAD-dependent epimerase/dehydratase domain-containing protein</fullName>
    </recommendedName>
</protein>
<dbReference type="InterPro" id="IPR036291">
    <property type="entry name" value="NAD(P)-bd_dom_sf"/>
</dbReference>
<dbReference type="InterPro" id="IPR001509">
    <property type="entry name" value="Epimerase_deHydtase"/>
</dbReference>
<feature type="domain" description="NAD-dependent epimerase/dehydratase" evidence="3">
    <location>
        <begin position="9"/>
        <end position="133"/>
    </location>
</feature>
<evidence type="ECO:0000313" key="4">
    <source>
        <dbReference type="EMBL" id="CDI54935.1"/>
    </source>
</evidence>
<sequence>MSSEDSLYLVTGANGFIASALTEALVERGEHVRATVRRASAGSDVVASIGSDAKGTLEIAIVPDISAEGAFKRALQGVTHVFHMASPIPGAGKTDARADFLDPALAGTLSLLKDAKLTSSVRKVVLTSSVASILSRGRDNTGGTFTEDDWNPVTYNQAVALGELLHYAQPEHYMQVVMAIYAASKKVAEKASWDFVKEHKPNYVLTAVHPALVVGKTAFSQGLAGSNAMFWNVLNTRPLLPESTRASYVDLEDVVQGHIQAMDRQEANGKRFLLVGGQPMNHELVNWAKQHKQDLPFDRVEVPKDEQEAKASIIRFDTTASQKVLGLKYKNMQQTVTDFVDWASQTQPRL</sequence>
<proteinExistence type="inferred from homology"/>
<dbReference type="PANTHER" id="PTHR10366">
    <property type="entry name" value="NAD DEPENDENT EPIMERASE/DEHYDRATASE"/>
    <property type="match status" value="1"/>
</dbReference>
<dbReference type="EMBL" id="HG529632">
    <property type="protein sequence ID" value="CDI54935.1"/>
    <property type="molecule type" value="Genomic_DNA"/>
</dbReference>
<dbReference type="InterPro" id="IPR050425">
    <property type="entry name" value="NAD(P)_dehydrat-like"/>
</dbReference>
<dbReference type="Pfam" id="PF01370">
    <property type="entry name" value="Epimerase"/>
    <property type="match status" value="1"/>
</dbReference>